<organism evidence="9">
    <name type="scientific">mine drainage metagenome</name>
    <dbReference type="NCBI Taxonomy" id="410659"/>
    <lineage>
        <taxon>unclassified sequences</taxon>
        <taxon>metagenomes</taxon>
        <taxon>ecological metagenomes</taxon>
    </lineage>
</organism>
<evidence type="ECO:0000256" key="1">
    <source>
        <dbReference type="ARBA" id="ARBA00008226"/>
    </source>
</evidence>
<reference evidence="9" key="1">
    <citation type="submission" date="2013-08" db="EMBL/GenBank/DDBJ databases">
        <authorList>
            <person name="Mendez C."/>
            <person name="Richter M."/>
            <person name="Ferrer M."/>
            <person name="Sanchez J."/>
        </authorList>
    </citation>
    <scope>NUCLEOTIDE SEQUENCE</scope>
</reference>
<dbReference type="GO" id="GO:0005829">
    <property type="term" value="C:cytosol"/>
    <property type="evidence" value="ECO:0007669"/>
    <property type="project" value="TreeGrafter"/>
</dbReference>
<gene>
    <name evidence="9" type="ORF">B2A_07114</name>
</gene>
<dbReference type="PANTHER" id="PTHR30075">
    <property type="entry name" value="GLYCYL-TRNA SYNTHETASE"/>
    <property type="match status" value="1"/>
</dbReference>
<dbReference type="SUPFAM" id="SSF55681">
    <property type="entry name" value="Class II aaRS and biotin synthetases"/>
    <property type="match status" value="1"/>
</dbReference>
<sequence length="155" mass="17490">MDGMEVAQFTYFQQMGGFDCEPVMGEITYGLERLLMYLSGSADMFALDWSETGGASSVRYGDLFKSNEAEMSRYNFNFTDPASLASRFASLEKEVAALLGEGLLRPAYEQVIEASHLFNLLDARHALSVSERQRYVLRIRKLSQAVATEYRKPSR</sequence>
<keyword evidence="7 9" id="KW-0030">Aminoacyl-tRNA synthetase</keyword>
<comment type="caution">
    <text evidence="9">The sequence shown here is derived from an EMBL/GenBank/DDBJ whole genome shotgun (WGS) entry which is preliminary data.</text>
</comment>
<dbReference type="PROSITE" id="PS50861">
    <property type="entry name" value="AA_TRNA_LIGASE_II_GLYAB"/>
    <property type="match status" value="1"/>
</dbReference>
<keyword evidence="5" id="KW-0067">ATP-binding</keyword>
<evidence type="ECO:0000256" key="3">
    <source>
        <dbReference type="ARBA" id="ARBA00022598"/>
    </source>
</evidence>
<keyword evidence="6" id="KW-0648">Protein biosynthesis</keyword>
<comment type="catalytic activity">
    <reaction evidence="8">
        <text>tRNA(Gly) + glycine + ATP = glycyl-tRNA(Gly) + AMP + diphosphate</text>
        <dbReference type="Rhea" id="RHEA:16013"/>
        <dbReference type="Rhea" id="RHEA-COMP:9664"/>
        <dbReference type="Rhea" id="RHEA-COMP:9683"/>
        <dbReference type="ChEBI" id="CHEBI:30616"/>
        <dbReference type="ChEBI" id="CHEBI:33019"/>
        <dbReference type="ChEBI" id="CHEBI:57305"/>
        <dbReference type="ChEBI" id="CHEBI:78442"/>
        <dbReference type="ChEBI" id="CHEBI:78522"/>
        <dbReference type="ChEBI" id="CHEBI:456215"/>
        <dbReference type="EC" id="6.1.1.14"/>
    </reaction>
</comment>
<dbReference type="PRINTS" id="PR01044">
    <property type="entry name" value="TRNASYNTHGA"/>
</dbReference>
<dbReference type="GO" id="GO:0005524">
    <property type="term" value="F:ATP binding"/>
    <property type="evidence" value="ECO:0007669"/>
    <property type="project" value="UniProtKB-KW"/>
</dbReference>
<dbReference type="GO" id="GO:0004820">
    <property type="term" value="F:glycine-tRNA ligase activity"/>
    <property type="evidence" value="ECO:0007669"/>
    <property type="project" value="UniProtKB-EC"/>
</dbReference>
<dbReference type="InterPro" id="IPR045864">
    <property type="entry name" value="aa-tRNA-synth_II/BPL/LPL"/>
</dbReference>
<accession>T1A240</accession>
<dbReference type="AlphaFoldDB" id="T1A240"/>
<proteinExistence type="inferred from homology"/>
<dbReference type="GO" id="GO:0006426">
    <property type="term" value="P:glycyl-tRNA aminoacylation"/>
    <property type="evidence" value="ECO:0007669"/>
    <property type="project" value="InterPro"/>
</dbReference>
<evidence type="ECO:0000256" key="2">
    <source>
        <dbReference type="ARBA" id="ARBA00012829"/>
    </source>
</evidence>
<protein>
    <recommendedName>
        <fullName evidence="2">glycine--tRNA ligase</fullName>
        <ecNumber evidence="2">6.1.1.14</ecNumber>
    </recommendedName>
</protein>
<dbReference type="Gene3D" id="1.20.58.180">
    <property type="entry name" value="Class II aaRS and biotin synthetases, domain 2"/>
    <property type="match status" value="1"/>
</dbReference>
<dbReference type="InterPro" id="IPR002310">
    <property type="entry name" value="Gly-tRNA_ligase_asu"/>
</dbReference>
<keyword evidence="4" id="KW-0547">Nucleotide-binding</keyword>
<dbReference type="InterPro" id="IPR006194">
    <property type="entry name" value="Gly-tRNA-synth_heterodimer"/>
</dbReference>
<evidence type="ECO:0000256" key="7">
    <source>
        <dbReference type="ARBA" id="ARBA00023146"/>
    </source>
</evidence>
<dbReference type="EC" id="6.1.1.14" evidence="2"/>
<dbReference type="Gene3D" id="3.30.930.10">
    <property type="entry name" value="Bira Bifunctional Protein, Domain 2"/>
    <property type="match status" value="1"/>
</dbReference>
<evidence type="ECO:0000256" key="4">
    <source>
        <dbReference type="ARBA" id="ARBA00022741"/>
    </source>
</evidence>
<evidence type="ECO:0000313" key="9">
    <source>
        <dbReference type="EMBL" id="EQD50973.1"/>
    </source>
</evidence>
<dbReference type="PANTHER" id="PTHR30075:SF2">
    <property type="entry name" value="GLYCINE--TRNA LIGASE, CHLOROPLASTIC_MITOCHONDRIAL 2"/>
    <property type="match status" value="1"/>
</dbReference>
<evidence type="ECO:0000256" key="8">
    <source>
        <dbReference type="ARBA" id="ARBA00047937"/>
    </source>
</evidence>
<evidence type="ECO:0000256" key="5">
    <source>
        <dbReference type="ARBA" id="ARBA00022840"/>
    </source>
</evidence>
<name>T1A240_9ZZZZ</name>
<dbReference type="Pfam" id="PF02091">
    <property type="entry name" value="tRNA-synt_2e"/>
    <property type="match status" value="1"/>
</dbReference>
<dbReference type="EMBL" id="AUZZ01005084">
    <property type="protein sequence ID" value="EQD50973.1"/>
    <property type="molecule type" value="Genomic_DNA"/>
</dbReference>
<keyword evidence="3" id="KW-0436">Ligase</keyword>
<comment type="similarity">
    <text evidence="1">Belongs to the class-II aminoacyl-tRNA synthetase family.</text>
</comment>
<evidence type="ECO:0000256" key="6">
    <source>
        <dbReference type="ARBA" id="ARBA00022917"/>
    </source>
</evidence>
<reference evidence="9" key="2">
    <citation type="journal article" date="2014" name="ISME J.">
        <title>Microbial stratification in low pH oxic and suboxic macroscopic growths along an acid mine drainage.</title>
        <authorList>
            <person name="Mendez-Garcia C."/>
            <person name="Mesa V."/>
            <person name="Sprenger R.R."/>
            <person name="Richter M."/>
            <person name="Diez M.S."/>
            <person name="Solano J."/>
            <person name="Bargiela R."/>
            <person name="Golyshina O.V."/>
            <person name="Manteca A."/>
            <person name="Ramos J.L."/>
            <person name="Gallego J.R."/>
            <person name="Llorente I."/>
            <person name="Martins Dos Santos V.A."/>
            <person name="Jensen O.N."/>
            <person name="Pelaez A.I."/>
            <person name="Sanchez J."/>
            <person name="Ferrer M."/>
        </authorList>
    </citation>
    <scope>NUCLEOTIDE SEQUENCE</scope>
</reference>